<comment type="caution">
    <text evidence="1">The sequence shown here is derived from an EMBL/GenBank/DDBJ whole genome shotgun (WGS) entry which is preliminary data.</text>
</comment>
<organism evidence="1">
    <name type="scientific">bioreactor metagenome</name>
    <dbReference type="NCBI Taxonomy" id="1076179"/>
    <lineage>
        <taxon>unclassified sequences</taxon>
        <taxon>metagenomes</taxon>
        <taxon>ecological metagenomes</taxon>
    </lineage>
</organism>
<name>A0A644YYJ5_9ZZZZ</name>
<gene>
    <name evidence="1" type="ORF">SDC9_77597</name>
</gene>
<accession>A0A644YYJ5</accession>
<protein>
    <submittedName>
        <fullName evidence="1">Uncharacterized protein</fullName>
    </submittedName>
</protein>
<evidence type="ECO:0000313" key="1">
    <source>
        <dbReference type="EMBL" id="MPM31044.1"/>
    </source>
</evidence>
<dbReference type="AlphaFoldDB" id="A0A644YYJ5"/>
<proteinExistence type="predicted"/>
<reference evidence="1" key="1">
    <citation type="submission" date="2019-08" db="EMBL/GenBank/DDBJ databases">
        <authorList>
            <person name="Kucharzyk K."/>
            <person name="Murdoch R.W."/>
            <person name="Higgins S."/>
            <person name="Loffler F."/>
        </authorList>
    </citation>
    <scope>NUCLEOTIDE SEQUENCE</scope>
</reference>
<sequence>MRSLEDLIIDLPANSSTLVEHRIKLSTVTLIVVKDDFRVLKTQIINPRVAIRGAFLKSKDVLAQYIVVNLREKGFNNYYKFWFDYNDEKCLKLLLNLIKQKYIYIILCDNNNNLVKEITLNNTMKNFFKQYIERCLKSECKWNKKQYAQMLQVLNNKFTDDYYLWRELGEDIINN</sequence>
<dbReference type="EMBL" id="VSSQ01005962">
    <property type="protein sequence ID" value="MPM31044.1"/>
    <property type="molecule type" value="Genomic_DNA"/>
</dbReference>